<gene>
    <name evidence="2" type="ORF">PAC_05240</name>
</gene>
<proteinExistence type="predicted"/>
<feature type="compositionally biased region" description="Basic and acidic residues" evidence="1">
    <location>
        <begin position="29"/>
        <end position="39"/>
    </location>
</feature>
<feature type="compositionally biased region" description="Polar residues" evidence="1">
    <location>
        <begin position="96"/>
        <end position="118"/>
    </location>
</feature>
<evidence type="ECO:0000256" key="1">
    <source>
        <dbReference type="SAM" id="MobiDB-lite"/>
    </source>
</evidence>
<protein>
    <submittedName>
        <fullName evidence="2">Uncharacterized protein</fullName>
    </submittedName>
</protein>
<feature type="region of interest" description="Disordered" evidence="1">
    <location>
        <begin position="1"/>
        <end position="118"/>
    </location>
</feature>
<name>A0A1L7WRG1_9HELO</name>
<reference evidence="2 3" key="1">
    <citation type="submission" date="2016-03" db="EMBL/GenBank/DDBJ databases">
        <authorList>
            <person name="Ploux O."/>
        </authorList>
    </citation>
    <scope>NUCLEOTIDE SEQUENCE [LARGE SCALE GENOMIC DNA]</scope>
    <source>
        <strain evidence="2 3">UAMH 11012</strain>
    </source>
</reference>
<dbReference type="Proteomes" id="UP000184330">
    <property type="component" value="Unassembled WGS sequence"/>
</dbReference>
<dbReference type="EMBL" id="FJOG01000006">
    <property type="protein sequence ID" value="CZR55353.1"/>
    <property type="molecule type" value="Genomic_DNA"/>
</dbReference>
<accession>A0A1L7WRG1</accession>
<keyword evidence="3" id="KW-1185">Reference proteome</keyword>
<feature type="compositionally biased region" description="Polar residues" evidence="1">
    <location>
        <begin position="40"/>
        <end position="49"/>
    </location>
</feature>
<dbReference type="AlphaFoldDB" id="A0A1L7WRG1"/>
<organism evidence="2 3">
    <name type="scientific">Phialocephala subalpina</name>
    <dbReference type="NCBI Taxonomy" id="576137"/>
    <lineage>
        <taxon>Eukaryota</taxon>
        <taxon>Fungi</taxon>
        <taxon>Dikarya</taxon>
        <taxon>Ascomycota</taxon>
        <taxon>Pezizomycotina</taxon>
        <taxon>Leotiomycetes</taxon>
        <taxon>Helotiales</taxon>
        <taxon>Mollisiaceae</taxon>
        <taxon>Phialocephala</taxon>
        <taxon>Phialocephala fortinii species complex</taxon>
    </lineage>
</organism>
<evidence type="ECO:0000313" key="3">
    <source>
        <dbReference type="Proteomes" id="UP000184330"/>
    </source>
</evidence>
<evidence type="ECO:0000313" key="2">
    <source>
        <dbReference type="EMBL" id="CZR55353.1"/>
    </source>
</evidence>
<sequence length="206" mass="22714">MGAYGRRSARQTEQFNLLKGGNIVPNLEQEDKHASRRDSTTQNTNTKPTNRPGALNTAMADSTTNTGLRKRQATDKLEQTTGKCQRTDELIVPTSDKPSSEGTSPNLLQRQPTSAMSATNKDISPITVQQNASNAAKPVTPRAIAKMKMSVSAVLYLDIRNTNVKSFARHACRLLKENHTLHYCRKRCCVCGLRIGYPTHGLNCPF</sequence>